<comment type="caution">
    <text evidence="2">The sequence shown here is derived from an EMBL/GenBank/DDBJ whole genome shotgun (WGS) entry which is preliminary data.</text>
</comment>
<sequence>MARLLLSAACLLFFVPGTPHRIPTTCHSYLTNMCAIRPTAFHCAFLAHMGVQSMPAHMGVENALLGGTDIVDNSSRVQWLQRSKPSCMFWVLYSPCIVCLQWP</sequence>
<evidence type="ECO:0000313" key="2">
    <source>
        <dbReference type="EMBL" id="KAK0480899.1"/>
    </source>
</evidence>
<dbReference type="AlphaFoldDB" id="A0AA39UG13"/>
<organism evidence="2 3">
    <name type="scientific">Armillaria novae-zelandiae</name>
    <dbReference type="NCBI Taxonomy" id="153914"/>
    <lineage>
        <taxon>Eukaryota</taxon>
        <taxon>Fungi</taxon>
        <taxon>Dikarya</taxon>
        <taxon>Basidiomycota</taxon>
        <taxon>Agaricomycotina</taxon>
        <taxon>Agaricomycetes</taxon>
        <taxon>Agaricomycetidae</taxon>
        <taxon>Agaricales</taxon>
        <taxon>Marasmiineae</taxon>
        <taxon>Physalacriaceae</taxon>
        <taxon>Armillaria</taxon>
    </lineage>
</organism>
<keyword evidence="1" id="KW-0732">Signal</keyword>
<feature type="chain" id="PRO_5041343775" description="Secreted protein" evidence="1">
    <location>
        <begin position="20"/>
        <end position="103"/>
    </location>
</feature>
<proteinExistence type="predicted"/>
<accession>A0AA39UG13</accession>
<keyword evidence="3" id="KW-1185">Reference proteome</keyword>
<evidence type="ECO:0000256" key="1">
    <source>
        <dbReference type="SAM" id="SignalP"/>
    </source>
</evidence>
<dbReference type="Proteomes" id="UP001175227">
    <property type="component" value="Unassembled WGS sequence"/>
</dbReference>
<feature type="signal peptide" evidence="1">
    <location>
        <begin position="1"/>
        <end position="19"/>
    </location>
</feature>
<gene>
    <name evidence="2" type="ORF">IW261DRAFT_1419217</name>
</gene>
<name>A0AA39UG13_9AGAR</name>
<dbReference type="EMBL" id="JAUEPR010000009">
    <property type="protein sequence ID" value="KAK0480899.1"/>
    <property type="molecule type" value="Genomic_DNA"/>
</dbReference>
<reference evidence="2" key="1">
    <citation type="submission" date="2023-06" db="EMBL/GenBank/DDBJ databases">
        <authorList>
            <consortium name="Lawrence Berkeley National Laboratory"/>
            <person name="Ahrendt S."/>
            <person name="Sahu N."/>
            <person name="Indic B."/>
            <person name="Wong-Bajracharya J."/>
            <person name="Merenyi Z."/>
            <person name="Ke H.-M."/>
            <person name="Monk M."/>
            <person name="Kocsube S."/>
            <person name="Drula E."/>
            <person name="Lipzen A."/>
            <person name="Balint B."/>
            <person name="Henrissat B."/>
            <person name="Andreopoulos B."/>
            <person name="Martin F.M."/>
            <person name="Harder C.B."/>
            <person name="Rigling D."/>
            <person name="Ford K.L."/>
            <person name="Foster G.D."/>
            <person name="Pangilinan J."/>
            <person name="Papanicolaou A."/>
            <person name="Barry K."/>
            <person name="LaButti K."/>
            <person name="Viragh M."/>
            <person name="Koriabine M."/>
            <person name="Yan M."/>
            <person name="Riley R."/>
            <person name="Champramary S."/>
            <person name="Plett K.L."/>
            <person name="Tsai I.J."/>
            <person name="Slot J."/>
            <person name="Sipos G."/>
            <person name="Plett J."/>
            <person name="Nagy L.G."/>
            <person name="Grigoriev I.V."/>
        </authorList>
    </citation>
    <scope>NUCLEOTIDE SEQUENCE</scope>
    <source>
        <strain evidence="2">ICMP 16352</strain>
    </source>
</reference>
<evidence type="ECO:0008006" key="4">
    <source>
        <dbReference type="Google" id="ProtNLM"/>
    </source>
</evidence>
<protein>
    <recommendedName>
        <fullName evidence="4">Secreted protein</fullName>
    </recommendedName>
</protein>
<evidence type="ECO:0000313" key="3">
    <source>
        <dbReference type="Proteomes" id="UP001175227"/>
    </source>
</evidence>